<dbReference type="InterPro" id="IPR037238">
    <property type="entry name" value="YbiA-like_sf"/>
</dbReference>
<evidence type="ECO:0000259" key="1">
    <source>
        <dbReference type="Pfam" id="PF08719"/>
    </source>
</evidence>
<organism evidence="2 3">
    <name type="scientific">Heterodera trifolii</name>
    <dbReference type="NCBI Taxonomy" id="157864"/>
    <lineage>
        <taxon>Eukaryota</taxon>
        <taxon>Metazoa</taxon>
        <taxon>Ecdysozoa</taxon>
        <taxon>Nematoda</taxon>
        <taxon>Chromadorea</taxon>
        <taxon>Rhabditida</taxon>
        <taxon>Tylenchina</taxon>
        <taxon>Tylenchomorpha</taxon>
        <taxon>Tylenchoidea</taxon>
        <taxon>Heteroderidae</taxon>
        <taxon>Heteroderinae</taxon>
        <taxon>Heterodera</taxon>
    </lineage>
</organism>
<dbReference type="Proteomes" id="UP001620626">
    <property type="component" value="Unassembled WGS sequence"/>
</dbReference>
<dbReference type="Gene3D" id="1.10.357.40">
    <property type="entry name" value="YbiA-like"/>
    <property type="match status" value="1"/>
</dbReference>
<protein>
    <recommendedName>
        <fullName evidence="1">NADAR domain-containing protein</fullName>
    </recommendedName>
</protein>
<dbReference type="Pfam" id="PF08719">
    <property type="entry name" value="NADAR"/>
    <property type="match status" value="1"/>
</dbReference>
<sequence length="395" mass="45153">MAFQGANDPFSNFHFSPFVYEEERYSCVEQAFVMKKVRTFELHGVAAELMRFIHKDDPTPNSPRWPDGHPRELKWFGRETEERATPAAKRKWSENAQRSFIAFLVEQKFRQNQHLAALLLATNDTWIAEACKDRKWAVGYYKNDPFLYNYTPENGAFGRNWMGRILMNLRMRLIDEQQQSVAGPSRQIVTEPPPAPVYLIAQELANGLIGAKIEYDNAFPHFVLVPNCLLTCSLGIGDFFTPGKLQADDRFAVLASNVTEMTKERKLWINPNSSILAVQATVIDIKKMWQSERITEIGTISEVNERFTPTEVIPKYVMATSGSAACPTKIIRRQANFPLELFRRDHEINVVLKCVQLSSGIKIHPSFILPGNSPFRWHPDITHPNGSFVISCIYI</sequence>
<dbReference type="SUPFAM" id="SSF143990">
    <property type="entry name" value="YbiA-like"/>
    <property type="match status" value="1"/>
</dbReference>
<dbReference type="CDD" id="cd15457">
    <property type="entry name" value="NADAR"/>
    <property type="match status" value="1"/>
</dbReference>
<name>A0ABD2KZ13_9BILA</name>
<comment type="caution">
    <text evidence="2">The sequence shown here is derived from an EMBL/GenBank/DDBJ whole genome shotgun (WGS) entry which is preliminary data.</text>
</comment>
<proteinExistence type="predicted"/>
<evidence type="ECO:0000313" key="2">
    <source>
        <dbReference type="EMBL" id="KAL3107907.1"/>
    </source>
</evidence>
<gene>
    <name evidence="2" type="ORF">niasHT_019119</name>
</gene>
<evidence type="ECO:0000313" key="3">
    <source>
        <dbReference type="Proteomes" id="UP001620626"/>
    </source>
</evidence>
<dbReference type="InterPro" id="IPR012816">
    <property type="entry name" value="NADAR"/>
</dbReference>
<feature type="domain" description="NADAR" evidence="1">
    <location>
        <begin position="7"/>
        <end position="173"/>
    </location>
</feature>
<dbReference type="EMBL" id="JBICBT010000603">
    <property type="protein sequence ID" value="KAL3107907.1"/>
    <property type="molecule type" value="Genomic_DNA"/>
</dbReference>
<accession>A0ABD2KZ13</accession>
<reference evidence="2 3" key="1">
    <citation type="submission" date="2024-10" db="EMBL/GenBank/DDBJ databases">
        <authorList>
            <person name="Kim D."/>
        </authorList>
    </citation>
    <scope>NUCLEOTIDE SEQUENCE [LARGE SCALE GENOMIC DNA]</scope>
    <source>
        <strain evidence="2">BH-2024</strain>
    </source>
</reference>
<keyword evidence="3" id="KW-1185">Reference proteome</keyword>
<dbReference type="AlphaFoldDB" id="A0ABD2KZ13"/>